<organism evidence="7 9">
    <name type="scientific">Mycolicibacter kumamotonensis</name>
    <dbReference type="NCBI Taxonomy" id="354243"/>
    <lineage>
        <taxon>Bacteria</taxon>
        <taxon>Bacillati</taxon>
        <taxon>Actinomycetota</taxon>
        <taxon>Actinomycetes</taxon>
        <taxon>Mycobacteriales</taxon>
        <taxon>Mycobacteriaceae</taxon>
        <taxon>Mycolicibacter</taxon>
    </lineage>
</organism>
<evidence type="ECO:0000256" key="2">
    <source>
        <dbReference type="ARBA" id="ARBA00022722"/>
    </source>
</evidence>
<dbReference type="Proteomes" id="UP000092668">
    <property type="component" value="Unassembled WGS sequence"/>
</dbReference>
<dbReference type="RefSeq" id="WP_065289721.1">
    <property type="nucleotide sequence ID" value="NZ_LFOE01000083.1"/>
</dbReference>
<dbReference type="EMBL" id="MVHU01000080">
    <property type="protein sequence ID" value="ORA73761.1"/>
    <property type="molecule type" value="Genomic_DNA"/>
</dbReference>
<reference evidence="7 9" key="1">
    <citation type="submission" date="2015-06" db="EMBL/GenBank/DDBJ databases">
        <title>Genome sequence of Mycobacterium kumamotonense strain Roo.</title>
        <authorList>
            <person name="Greninger A.L."/>
            <person name="Cunningham G."/>
            <person name="Miller S."/>
        </authorList>
    </citation>
    <scope>NUCLEOTIDE SEQUENCE [LARGE SCALE GENOMIC DNA]</scope>
    <source>
        <strain evidence="7 9">Roo</strain>
    </source>
</reference>
<evidence type="ECO:0000313" key="10">
    <source>
        <dbReference type="Proteomes" id="UP000192713"/>
    </source>
</evidence>
<protein>
    <submittedName>
        <fullName evidence="8">PIN domain-containing protein</fullName>
    </submittedName>
</protein>
<dbReference type="InterPro" id="IPR029060">
    <property type="entry name" value="PIN-like_dom_sf"/>
</dbReference>
<reference evidence="8 10" key="2">
    <citation type="submission" date="2017-02" db="EMBL/GenBank/DDBJ databases">
        <title>The new phylogeny of genus Mycobacterium.</title>
        <authorList>
            <person name="Tortoli E."/>
            <person name="Trovato A."/>
            <person name="Cirillo D.M."/>
        </authorList>
    </citation>
    <scope>NUCLEOTIDE SEQUENCE [LARGE SCALE GENOMIC DNA]</scope>
    <source>
        <strain evidence="8 10">DSM 45093</strain>
    </source>
</reference>
<dbReference type="EMBL" id="LFOE01000083">
    <property type="protein sequence ID" value="OBY29407.1"/>
    <property type="molecule type" value="Genomic_DNA"/>
</dbReference>
<keyword evidence="4" id="KW-0378">Hydrolase</keyword>
<dbReference type="AlphaFoldDB" id="A0A1B8S9K5"/>
<accession>A0A1B8S9K5</accession>
<comment type="caution">
    <text evidence="7">The sequence shown here is derived from an EMBL/GenBank/DDBJ whole genome shotgun (WGS) entry which is preliminary data.</text>
</comment>
<gene>
    <name evidence="7" type="ORF">ACT18_23160</name>
    <name evidence="8" type="ORF">BST28_22710</name>
</gene>
<keyword evidence="2" id="KW-0540">Nuclease</keyword>
<dbReference type="OrthoDB" id="113459at2"/>
<name>A0A1B8S9K5_9MYCO</name>
<dbReference type="SUPFAM" id="SSF88723">
    <property type="entry name" value="PIN domain-like"/>
    <property type="match status" value="1"/>
</dbReference>
<evidence type="ECO:0000313" key="8">
    <source>
        <dbReference type="EMBL" id="ORA73761.1"/>
    </source>
</evidence>
<dbReference type="InterPro" id="IPR002716">
    <property type="entry name" value="PIN_dom"/>
</dbReference>
<evidence type="ECO:0000256" key="5">
    <source>
        <dbReference type="ARBA" id="ARBA00022842"/>
    </source>
</evidence>
<evidence type="ECO:0000259" key="6">
    <source>
        <dbReference type="Pfam" id="PF13470"/>
    </source>
</evidence>
<dbReference type="Pfam" id="PF13470">
    <property type="entry name" value="PIN_3"/>
    <property type="match status" value="1"/>
</dbReference>
<feature type="domain" description="PIN" evidence="6">
    <location>
        <begin position="5"/>
        <end position="116"/>
    </location>
</feature>
<evidence type="ECO:0000256" key="1">
    <source>
        <dbReference type="ARBA" id="ARBA00022649"/>
    </source>
</evidence>
<dbReference type="GO" id="GO:0004518">
    <property type="term" value="F:nuclease activity"/>
    <property type="evidence" value="ECO:0007669"/>
    <property type="project" value="UniProtKB-KW"/>
</dbReference>
<keyword evidence="5" id="KW-0460">Magnesium</keyword>
<evidence type="ECO:0000256" key="4">
    <source>
        <dbReference type="ARBA" id="ARBA00022801"/>
    </source>
</evidence>
<keyword evidence="3" id="KW-0479">Metal-binding</keyword>
<evidence type="ECO:0000313" key="7">
    <source>
        <dbReference type="EMBL" id="OBY29407.1"/>
    </source>
</evidence>
<keyword evidence="9" id="KW-1185">Reference proteome</keyword>
<sequence length="190" mass="20756">MFAALLDTSVLWPSLQRDFLLSLAAEGLYRPLWSTAILDELRYHEAQKLIGRGHDPAPAAQRAQHLVDRMSTAFDDAIVVNWESLEGTFGLPDIDDEHVVAAALVGGADVIVTNNLKDFPPSKIPKLLTVTSPAQFAGDTVAVSPDVAYRAVIAMASRFIRPSSSVDEILDHLMARYAMFEAVELIRGVI</sequence>
<evidence type="ECO:0000313" key="9">
    <source>
        <dbReference type="Proteomes" id="UP000092668"/>
    </source>
</evidence>
<evidence type="ECO:0000256" key="3">
    <source>
        <dbReference type="ARBA" id="ARBA00022723"/>
    </source>
</evidence>
<dbReference type="PATRIC" id="fig|354243.3.peg.4804"/>
<dbReference type="Proteomes" id="UP000192713">
    <property type="component" value="Unassembled WGS sequence"/>
</dbReference>
<dbReference type="GO" id="GO:0016787">
    <property type="term" value="F:hydrolase activity"/>
    <property type="evidence" value="ECO:0007669"/>
    <property type="project" value="UniProtKB-KW"/>
</dbReference>
<keyword evidence="1" id="KW-1277">Toxin-antitoxin system</keyword>
<dbReference type="GO" id="GO:0046872">
    <property type="term" value="F:metal ion binding"/>
    <property type="evidence" value="ECO:0007669"/>
    <property type="project" value="UniProtKB-KW"/>
</dbReference>
<proteinExistence type="predicted"/>